<evidence type="ECO:0000259" key="2">
    <source>
        <dbReference type="Pfam" id="PF23636"/>
    </source>
</evidence>
<keyword evidence="1" id="KW-0812">Transmembrane</keyword>
<dbReference type="Pfam" id="PF23636">
    <property type="entry name" value="DUF7144"/>
    <property type="match status" value="1"/>
</dbReference>
<dbReference type="Proteomes" id="UP000619355">
    <property type="component" value="Unassembled WGS sequence"/>
</dbReference>
<name>A0A919EUB0_9ACTN</name>
<accession>A0A919EUB0</accession>
<organism evidence="3 4">
    <name type="scientific">Streptomyces capoamus</name>
    <dbReference type="NCBI Taxonomy" id="68183"/>
    <lineage>
        <taxon>Bacteria</taxon>
        <taxon>Bacillati</taxon>
        <taxon>Actinomycetota</taxon>
        <taxon>Actinomycetes</taxon>
        <taxon>Kitasatosporales</taxon>
        <taxon>Streptomycetaceae</taxon>
        <taxon>Streptomyces</taxon>
    </lineage>
</organism>
<feature type="transmembrane region" description="Helical" evidence="1">
    <location>
        <begin position="20"/>
        <end position="44"/>
    </location>
</feature>
<protein>
    <recommendedName>
        <fullName evidence="2">DUF7144 domain-containing protein</fullName>
    </recommendedName>
</protein>
<keyword evidence="4" id="KW-1185">Reference proteome</keyword>
<feature type="transmembrane region" description="Helical" evidence="1">
    <location>
        <begin position="64"/>
        <end position="83"/>
    </location>
</feature>
<keyword evidence="1" id="KW-1133">Transmembrane helix</keyword>
<sequence>MPAAPTASTPTAKQQWATGLTVFAAVMLVLAGMMDIFRGIMAIAQDDVFLATRGYVFRFDLTGWGWIHLILGVVALLVGFGLFGDARWARIGGVAIASLVIIANFLSLPYYPVWSIVLMAFSGFVIWALCVGRRGASGLSD</sequence>
<reference evidence="4" key="1">
    <citation type="journal article" date="2019" name="Int. J. Syst. Evol. Microbiol.">
        <title>The Global Catalogue of Microorganisms (GCM) 10K type strain sequencing project: providing services to taxonomists for standard genome sequencing and annotation.</title>
        <authorList>
            <consortium name="The Broad Institute Genomics Platform"/>
            <consortium name="The Broad Institute Genome Sequencing Center for Infectious Disease"/>
            <person name="Wu L."/>
            <person name="Ma J."/>
        </authorList>
    </citation>
    <scope>NUCLEOTIDE SEQUENCE [LARGE SCALE GENOMIC DNA]</scope>
    <source>
        <strain evidence="4">JCM 4253</strain>
    </source>
</reference>
<evidence type="ECO:0000313" key="3">
    <source>
        <dbReference type="EMBL" id="GHG32528.1"/>
    </source>
</evidence>
<dbReference type="EMBL" id="BNBF01000001">
    <property type="protein sequence ID" value="GHG32528.1"/>
    <property type="molecule type" value="Genomic_DNA"/>
</dbReference>
<evidence type="ECO:0000256" key="1">
    <source>
        <dbReference type="SAM" id="Phobius"/>
    </source>
</evidence>
<feature type="transmembrane region" description="Helical" evidence="1">
    <location>
        <begin position="88"/>
        <end position="107"/>
    </location>
</feature>
<dbReference type="RefSeq" id="WP_189977096.1">
    <property type="nucleotide sequence ID" value="NZ_BNBF01000001.1"/>
</dbReference>
<keyword evidence="1" id="KW-0472">Membrane</keyword>
<proteinExistence type="predicted"/>
<comment type="caution">
    <text evidence="3">The sequence shown here is derived from an EMBL/GenBank/DDBJ whole genome shotgun (WGS) entry which is preliminary data.</text>
</comment>
<feature type="domain" description="DUF7144" evidence="2">
    <location>
        <begin position="21"/>
        <end position="133"/>
    </location>
</feature>
<evidence type="ECO:0000313" key="4">
    <source>
        <dbReference type="Proteomes" id="UP000619355"/>
    </source>
</evidence>
<gene>
    <name evidence="3" type="ORF">GCM10018980_00480</name>
</gene>
<dbReference type="InterPro" id="IPR055568">
    <property type="entry name" value="DUF7144"/>
</dbReference>
<feature type="transmembrane region" description="Helical" evidence="1">
    <location>
        <begin position="113"/>
        <end position="132"/>
    </location>
</feature>
<dbReference type="AlphaFoldDB" id="A0A919EUB0"/>